<evidence type="ECO:0000313" key="1">
    <source>
        <dbReference type="EMBL" id="KAA6397030.1"/>
    </source>
</evidence>
<organism evidence="1 2">
    <name type="scientific">Streblomastix strix</name>
    <dbReference type="NCBI Taxonomy" id="222440"/>
    <lineage>
        <taxon>Eukaryota</taxon>
        <taxon>Metamonada</taxon>
        <taxon>Preaxostyla</taxon>
        <taxon>Oxymonadida</taxon>
        <taxon>Streblomastigidae</taxon>
        <taxon>Streblomastix</taxon>
    </lineage>
</organism>
<evidence type="ECO:0000313" key="2">
    <source>
        <dbReference type="Proteomes" id="UP000324800"/>
    </source>
</evidence>
<gene>
    <name evidence="1" type="ORF">EZS28_007448</name>
</gene>
<dbReference type="Proteomes" id="UP000324800">
    <property type="component" value="Unassembled WGS sequence"/>
</dbReference>
<protein>
    <submittedName>
        <fullName evidence="1">Uncharacterized protein</fullName>
    </submittedName>
</protein>
<reference evidence="1 2" key="1">
    <citation type="submission" date="2019-03" db="EMBL/GenBank/DDBJ databases">
        <title>Single cell metagenomics reveals metabolic interactions within the superorganism composed of flagellate Streblomastix strix and complex community of Bacteroidetes bacteria on its surface.</title>
        <authorList>
            <person name="Treitli S.C."/>
            <person name="Kolisko M."/>
            <person name="Husnik F."/>
            <person name="Keeling P."/>
            <person name="Hampl V."/>
        </authorList>
    </citation>
    <scope>NUCLEOTIDE SEQUENCE [LARGE SCALE GENOMIC DNA]</scope>
    <source>
        <strain evidence="1">ST1C</strain>
    </source>
</reference>
<dbReference type="EMBL" id="SNRW01001281">
    <property type="protein sequence ID" value="KAA6397030.1"/>
    <property type="molecule type" value="Genomic_DNA"/>
</dbReference>
<comment type="caution">
    <text evidence="1">The sequence shown here is derived from an EMBL/GenBank/DDBJ whole genome shotgun (WGS) entry which is preliminary data.</text>
</comment>
<proteinExistence type="predicted"/>
<sequence>MSPRQSVPIIPAIVEVDSPFEKEQDKVIIAYTFDVVESQVLLNTEDERCCGKFMQDGTRTLKDITINNVNILTLDIDKFNLLRDSYKICLQKVRKITCILDLVDISSKLMSAARKGLMAVLSQIHQSFQFIFGKYMSNDADLHSLDVLLILDEILSGNVRQNTVGLIDQVTNINNQINMINNAPPPDVYIRPKANEIFDTKADKNDTYTKTETDTLLDDKADKIDTYTKTETDTLFDDKADKTDIIDAYIKTEDDALFLLKADKTQLIDAYTKTETDSKLDLKANVVDIVDSYSKTETDTLLYDKADKTDTYTKTETDTLLDDKADKTDLTNYIDLTSAQTITGQKQFGVISVSSISKQSKNDASILLAGGGDILVSSLVTQPQLQEVRDIASGKSKAYVFSTQGELNDWMAVQDNVSKFVIGDNLYIVDKEVTDYWWDGTDLKVLETELSDMSDVITTLGTATGGGNAITDISINGNVLTPAKNKNIVDTDYDQSINGQKTFNTTIHSVGIMVQTYNNSSVVCAGGGVRSIADIQSASYSKSEDDALLLLKADKSTTYTKGETKNLLNNKTDTGVSYTKGEDDALLLLKADKTQLIDSYTKGETNNLLNNKADTGVSYMKGEDDVLLLLKADKSTTYIKTQDDALLLLKADKSTTYTKTEDYALLLLKADKTQLIDSYTKGETNNLLNNKADTGVSNTKGEDDVHLLLKADKSTTYTKTEDDALLLLKADKTQLIDAYTKSETNNLLTNKANQSTTYTKTETDQLISYVDVGDVDLTDYYNKTKTDELLGKKADATELSNYMTLGTSQTINANKIFNNACRFVSSIDGMSTVTGSSFIKSGADNTVVLLGAGGTKPIAEFGGSVDDSNYVKKTGQSLQVIRGYILEKDGTNQQVLLANRTTKPLSEFTRTPTDLSNYYNKSETYSQTESNNKFVRLEGSIQQTITGTLKYVSPFGQTYDETQDPVENTYLTQSEVDAKLTNVVTTNTTQSITGAKTFNANISATGFVKTSKDDTSVLLAGGADMLLSAFGGLELVNINYTSNVVSLTSIMSLKCYIYGSLINFYGYIYMGNAAGASGASVAVCSLESAGFPKYLFYADDIVFAGSAPHVANFRFGTDGKVTITIKALSGTAGLAGAASAYINYKLSYEIGSVYLDEALLDAAGLSDFPELYAYIRERHQESIPPAERVPIGEQTLQKQVKDNDDILFSTNEEFVPPVSNAPTKLDLSLQLERSSFLASSGSDPQLIVYGDRVSLTASYETTGLFPNGYLFKSYPEQARPKAGDKVIALVGTDTTNKNSIFCYIDQNGPFIISTSQIPSKTALVINVTYYKKYESSKIINYDANNDGIVNIMDTWHVNGKGTFETSSHVYETVKKQTDLIAT</sequence>
<accession>A0A5J4WPZ2</accession>
<name>A0A5J4WPZ2_9EUKA</name>